<feature type="region of interest" description="Disordered" evidence="1">
    <location>
        <begin position="1"/>
        <end position="41"/>
    </location>
</feature>
<name>A0A4Z2F7L1_9TELE</name>
<comment type="caution">
    <text evidence="2">The sequence shown here is derived from an EMBL/GenBank/DDBJ whole genome shotgun (WGS) entry which is preliminary data.</text>
</comment>
<feature type="region of interest" description="Disordered" evidence="1">
    <location>
        <begin position="67"/>
        <end position="96"/>
    </location>
</feature>
<dbReference type="AlphaFoldDB" id="A0A4Z2F7L1"/>
<proteinExistence type="predicted"/>
<evidence type="ECO:0000313" key="3">
    <source>
        <dbReference type="Proteomes" id="UP000314294"/>
    </source>
</evidence>
<sequence length="209" mass="23044">MLADVEGPVRSRRRSYQTDKADKGGPVSRRRPADGPETLTLLTTLDRWEPEQLFPSDANSGWAHALRRGSKTRSNEIREGCGATAEEPTGEEKENDAMRKLNRPFGEPDSALVQVWSDAAAPGDAIERQFVVEQSLFQENWRQSMTTQEAVSPPGLGAPVILTTARLLKRDKTEHTNIPVANIIFLGDGHIITLQSSGSRAWSLKCPRG</sequence>
<accession>A0A4Z2F7L1</accession>
<gene>
    <name evidence="2" type="ORF">EYF80_052995</name>
</gene>
<keyword evidence="3" id="KW-1185">Reference proteome</keyword>
<reference evidence="2 3" key="1">
    <citation type="submission" date="2019-03" db="EMBL/GenBank/DDBJ databases">
        <title>First draft genome of Liparis tanakae, snailfish: a comprehensive survey of snailfish specific genes.</title>
        <authorList>
            <person name="Kim W."/>
            <person name="Song I."/>
            <person name="Jeong J.-H."/>
            <person name="Kim D."/>
            <person name="Kim S."/>
            <person name="Ryu S."/>
            <person name="Song J.Y."/>
            <person name="Lee S.K."/>
        </authorList>
    </citation>
    <scope>NUCLEOTIDE SEQUENCE [LARGE SCALE GENOMIC DNA]</scope>
    <source>
        <tissue evidence="2">Muscle</tissue>
    </source>
</reference>
<organism evidence="2 3">
    <name type="scientific">Liparis tanakae</name>
    <name type="common">Tanaka's snailfish</name>
    <dbReference type="NCBI Taxonomy" id="230148"/>
    <lineage>
        <taxon>Eukaryota</taxon>
        <taxon>Metazoa</taxon>
        <taxon>Chordata</taxon>
        <taxon>Craniata</taxon>
        <taxon>Vertebrata</taxon>
        <taxon>Euteleostomi</taxon>
        <taxon>Actinopterygii</taxon>
        <taxon>Neopterygii</taxon>
        <taxon>Teleostei</taxon>
        <taxon>Neoteleostei</taxon>
        <taxon>Acanthomorphata</taxon>
        <taxon>Eupercaria</taxon>
        <taxon>Perciformes</taxon>
        <taxon>Cottioidei</taxon>
        <taxon>Cottales</taxon>
        <taxon>Liparidae</taxon>
        <taxon>Liparis</taxon>
    </lineage>
</organism>
<evidence type="ECO:0000313" key="2">
    <source>
        <dbReference type="EMBL" id="TNN36843.1"/>
    </source>
</evidence>
<dbReference type="Proteomes" id="UP000314294">
    <property type="component" value="Unassembled WGS sequence"/>
</dbReference>
<protein>
    <submittedName>
        <fullName evidence="2">Uncharacterized protein</fullName>
    </submittedName>
</protein>
<evidence type="ECO:0000256" key="1">
    <source>
        <dbReference type="SAM" id="MobiDB-lite"/>
    </source>
</evidence>
<dbReference type="EMBL" id="SRLO01001564">
    <property type="protein sequence ID" value="TNN36843.1"/>
    <property type="molecule type" value="Genomic_DNA"/>
</dbReference>